<dbReference type="Proteomes" id="UP000251485">
    <property type="component" value="Unassembled WGS sequence"/>
</dbReference>
<evidence type="ECO:0000313" key="3">
    <source>
        <dbReference type="Proteomes" id="UP000251485"/>
    </source>
</evidence>
<evidence type="ECO:0000313" key="2">
    <source>
        <dbReference type="EMBL" id="SPY94125.1"/>
    </source>
</evidence>
<keyword evidence="1" id="KW-1133">Transmembrane helix</keyword>
<proteinExistence type="predicted"/>
<feature type="transmembrane region" description="Helical" evidence="1">
    <location>
        <begin position="12"/>
        <end position="33"/>
    </location>
</feature>
<gene>
    <name evidence="2" type="primary">ddpC_1</name>
    <name evidence="2" type="ORF">NCTC10975_00460</name>
</gene>
<evidence type="ECO:0000256" key="1">
    <source>
        <dbReference type="SAM" id="Phobius"/>
    </source>
</evidence>
<sequence length="46" mass="4955">MIAEGMPVIFDQWWVAAIPGTAILISSLAFNLLGDGLRDVLGESHE</sequence>
<protein>
    <submittedName>
        <fullName evidence="2">ABC transporter, permease protein</fullName>
    </submittedName>
</protein>
<dbReference type="AlphaFoldDB" id="A0A2X2C211"/>
<accession>A0A2X2C211</accession>
<keyword evidence="1" id="KW-0472">Membrane</keyword>
<name>A0A2X2C211_PROMI</name>
<keyword evidence="1" id="KW-0812">Transmembrane</keyword>
<reference evidence="2 3" key="1">
    <citation type="submission" date="2018-06" db="EMBL/GenBank/DDBJ databases">
        <authorList>
            <consortium name="Pathogen Informatics"/>
            <person name="Doyle S."/>
        </authorList>
    </citation>
    <scope>NUCLEOTIDE SEQUENCE [LARGE SCALE GENOMIC DNA]</scope>
    <source>
        <strain evidence="2 3">NCTC10975</strain>
    </source>
</reference>
<dbReference type="EMBL" id="UAUE01000002">
    <property type="protein sequence ID" value="SPY94125.1"/>
    <property type="molecule type" value="Genomic_DNA"/>
</dbReference>
<organism evidence="2 3">
    <name type="scientific">Proteus mirabilis</name>
    <dbReference type="NCBI Taxonomy" id="584"/>
    <lineage>
        <taxon>Bacteria</taxon>
        <taxon>Pseudomonadati</taxon>
        <taxon>Pseudomonadota</taxon>
        <taxon>Gammaproteobacteria</taxon>
        <taxon>Enterobacterales</taxon>
        <taxon>Morganellaceae</taxon>
        <taxon>Proteus</taxon>
    </lineage>
</organism>